<gene>
    <name evidence="1" type="ORF">ETU09_02795</name>
</gene>
<comment type="caution">
    <text evidence="1">The sequence shown here is derived from an EMBL/GenBank/DDBJ whole genome shotgun (WGS) entry which is preliminary data.</text>
</comment>
<proteinExistence type="predicted"/>
<accession>A0A563DI35</accession>
<dbReference type="AlphaFoldDB" id="A0A563DI35"/>
<protein>
    <submittedName>
        <fullName evidence="1">Uncharacterized protein</fullName>
    </submittedName>
</protein>
<dbReference type="RefSeq" id="WP_146291744.1">
    <property type="nucleotide sequence ID" value="NZ_SELH01000013.1"/>
</dbReference>
<reference evidence="1 2" key="1">
    <citation type="submission" date="2019-02" db="EMBL/GenBank/DDBJ databases">
        <title>Apibacter muscae sp. nov.: a novel member of the house fly microbiota.</title>
        <authorList>
            <person name="Park R."/>
        </authorList>
    </citation>
    <scope>NUCLEOTIDE SEQUENCE [LARGE SCALE GENOMIC DNA]</scope>
    <source>
        <strain evidence="1 2">AL1</strain>
    </source>
</reference>
<keyword evidence="2" id="KW-1185">Reference proteome</keyword>
<name>A0A563DI35_9FLAO</name>
<evidence type="ECO:0000313" key="2">
    <source>
        <dbReference type="Proteomes" id="UP000319499"/>
    </source>
</evidence>
<sequence length="142" mass="16906">MKNNFLYKNKIKGEIDDSEDIFWFMSKEYNQFLDRINNSNIQELIEYILLIFKENIPNPYRFLEGFSPEILQESDSIIVKENIKRNDINSIKIELKDIKDINSIKSLQIIFNVNTELFSKLSVKDNNIKKVICSENQIVFEF</sequence>
<dbReference type="Proteomes" id="UP000319499">
    <property type="component" value="Unassembled WGS sequence"/>
</dbReference>
<organism evidence="1 2">
    <name type="scientific">Apibacter muscae</name>
    <dbReference type="NCBI Taxonomy" id="2509004"/>
    <lineage>
        <taxon>Bacteria</taxon>
        <taxon>Pseudomonadati</taxon>
        <taxon>Bacteroidota</taxon>
        <taxon>Flavobacteriia</taxon>
        <taxon>Flavobacteriales</taxon>
        <taxon>Weeksellaceae</taxon>
        <taxon>Apibacter</taxon>
    </lineage>
</organism>
<evidence type="ECO:0000313" key="1">
    <source>
        <dbReference type="EMBL" id="TWP29926.1"/>
    </source>
</evidence>
<dbReference type="EMBL" id="SELH01000013">
    <property type="protein sequence ID" value="TWP29926.1"/>
    <property type="molecule type" value="Genomic_DNA"/>
</dbReference>